<dbReference type="STRING" id="145854.GA0074692_0059"/>
<feature type="region of interest" description="Disordered" evidence="1">
    <location>
        <begin position="193"/>
        <end position="244"/>
    </location>
</feature>
<dbReference type="PANTHER" id="PTHR45138">
    <property type="entry name" value="REGULATORY COMPONENTS OF SENSORY TRANSDUCTION SYSTEM"/>
    <property type="match status" value="1"/>
</dbReference>
<keyword evidence="4" id="KW-1185">Reference proteome</keyword>
<name>A0A1C6RIF0_9ACTN</name>
<dbReference type="InterPro" id="IPR029787">
    <property type="entry name" value="Nucleotide_cyclase"/>
</dbReference>
<evidence type="ECO:0000256" key="1">
    <source>
        <dbReference type="SAM" id="MobiDB-lite"/>
    </source>
</evidence>
<gene>
    <name evidence="3" type="ORF">GA0074692_0059</name>
</gene>
<sequence length="244" mass="26510">MTAPTIDVDALQARIAYLEIREAHLEQRLAERTWQATTDPLTGLYNRRWLEETWPAERPAGLAVALVDLDHFKDINDTLGHAAGDAALVAVAAGLRLYGTAVRLGGDELLLLAAPDMLADLVTSWPVDLPTGQITVTGTVGVTTALADLAETLRRVDVAMYDAKRTGRACGRRGTRSWTPRCRLARAAVGFGTWPPHGRASSRCRPDRPGPCRPRPSRPGGTTTSPPSRPPDHRGRPAVRAHRR</sequence>
<dbReference type="Gene3D" id="3.30.70.270">
    <property type="match status" value="1"/>
</dbReference>
<dbReference type="InterPro" id="IPR000160">
    <property type="entry name" value="GGDEF_dom"/>
</dbReference>
<dbReference type="AlphaFoldDB" id="A0A1C6RIF0"/>
<dbReference type="Proteomes" id="UP000198959">
    <property type="component" value="Unassembled WGS sequence"/>
</dbReference>
<dbReference type="PANTHER" id="PTHR45138:SF9">
    <property type="entry name" value="DIGUANYLATE CYCLASE DGCM-RELATED"/>
    <property type="match status" value="1"/>
</dbReference>
<accession>A0A1C6RIF0</accession>
<evidence type="ECO:0000313" key="4">
    <source>
        <dbReference type="Proteomes" id="UP000198959"/>
    </source>
</evidence>
<dbReference type="InterPro" id="IPR043128">
    <property type="entry name" value="Rev_trsase/Diguanyl_cyclase"/>
</dbReference>
<organism evidence="3 4">
    <name type="scientific">Micromonospora pallida</name>
    <dbReference type="NCBI Taxonomy" id="145854"/>
    <lineage>
        <taxon>Bacteria</taxon>
        <taxon>Bacillati</taxon>
        <taxon>Actinomycetota</taxon>
        <taxon>Actinomycetes</taxon>
        <taxon>Micromonosporales</taxon>
        <taxon>Micromonosporaceae</taxon>
        <taxon>Micromonospora</taxon>
    </lineage>
</organism>
<dbReference type="InterPro" id="IPR050469">
    <property type="entry name" value="Diguanylate_Cyclase"/>
</dbReference>
<feature type="domain" description="GGDEF" evidence="2">
    <location>
        <begin position="60"/>
        <end position="180"/>
    </location>
</feature>
<dbReference type="RefSeq" id="WP_176738236.1">
    <property type="nucleotide sequence ID" value="NZ_FMHW01000002.1"/>
</dbReference>
<reference evidence="4" key="1">
    <citation type="submission" date="2016-06" db="EMBL/GenBank/DDBJ databases">
        <authorList>
            <person name="Varghese N."/>
            <person name="Submissions Spin"/>
        </authorList>
    </citation>
    <scope>NUCLEOTIDE SEQUENCE [LARGE SCALE GENOMIC DNA]</scope>
    <source>
        <strain evidence="4">DSM 43817</strain>
    </source>
</reference>
<evidence type="ECO:0000259" key="2">
    <source>
        <dbReference type="PROSITE" id="PS50887"/>
    </source>
</evidence>
<dbReference type="SMART" id="SM00267">
    <property type="entry name" value="GGDEF"/>
    <property type="match status" value="1"/>
</dbReference>
<dbReference type="Pfam" id="PF00990">
    <property type="entry name" value="GGDEF"/>
    <property type="match status" value="1"/>
</dbReference>
<proteinExistence type="predicted"/>
<evidence type="ECO:0000313" key="3">
    <source>
        <dbReference type="EMBL" id="SCL16976.1"/>
    </source>
</evidence>
<dbReference type="SUPFAM" id="SSF55073">
    <property type="entry name" value="Nucleotide cyclase"/>
    <property type="match status" value="1"/>
</dbReference>
<protein>
    <submittedName>
        <fullName evidence="3">Diguanylate cyclase (GGDEF) domain-containing protein</fullName>
    </submittedName>
</protein>
<dbReference type="PROSITE" id="PS50887">
    <property type="entry name" value="GGDEF"/>
    <property type="match status" value="1"/>
</dbReference>
<dbReference type="NCBIfam" id="TIGR00254">
    <property type="entry name" value="GGDEF"/>
    <property type="match status" value="1"/>
</dbReference>
<dbReference type="GO" id="GO:0052621">
    <property type="term" value="F:diguanylate cyclase activity"/>
    <property type="evidence" value="ECO:0007669"/>
    <property type="project" value="TreeGrafter"/>
</dbReference>
<dbReference type="EMBL" id="FMHW01000002">
    <property type="protein sequence ID" value="SCL16976.1"/>
    <property type="molecule type" value="Genomic_DNA"/>
</dbReference>